<dbReference type="InterPro" id="IPR011706">
    <property type="entry name" value="Cu-oxidase_C"/>
</dbReference>
<protein>
    <submittedName>
        <fullName evidence="3">Multicopper oxidase domain-containing protein</fullName>
    </submittedName>
</protein>
<name>A0ABU7FWU2_9ACTN</name>
<dbReference type="SUPFAM" id="SSF49503">
    <property type="entry name" value="Cupredoxins"/>
    <property type="match status" value="1"/>
</dbReference>
<dbReference type="Gene3D" id="2.60.40.420">
    <property type="entry name" value="Cupredoxins - blue copper proteins"/>
    <property type="match status" value="1"/>
</dbReference>
<evidence type="ECO:0000256" key="1">
    <source>
        <dbReference type="ARBA" id="ARBA00022723"/>
    </source>
</evidence>
<dbReference type="PROSITE" id="PS00080">
    <property type="entry name" value="MULTICOPPER_OXIDASE2"/>
    <property type="match status" value="1"/>
</dbReference>
<keyword evidence="1" id="KW-0479">Metal-binding</keyword>
<proteinExistence type="predicted"/>
<dbReference type="InterPro" id="IPR002355">
    <property type="entry name" value="Cu_oxidase_Cu_BS"/>
</dbReference>
<sequence length="41" mass="4551">MLGGYQTLDLDSTADQPGLSLFHCHQQLHMGYGLMVLLRCS</sequence>
<dbReference type="EMBL" id="JAYWVC010000345">
    <property type="protein sequence ID" value="MED7828278.1"/>
    <property type="molecule type" value="Genomic_DNA"/>
</dbReference>
<dbReference type="Pfam" id="PF07731">
    <property type="entry name" value="Cu-oxidase_2"/>
    <property type="match status" value="1"/>
</dbReference>
<dbReference type="InterPro" id="IPR008972">
    <property type="entry name" value="Cupredoxin"/>
</dbReference>
<reference evidence="3" key="1">
    <citation type="submission" date="2024-01" db="EMBL/GenBank/DDBJ databases">
        <title>First draft genome sequence data of TA4-1, the type strain of Gram-positive actinobacterium Streptomyces chiangmaiensis.</title>
        <authorList>
            <person name="Yasawong M."/>
            <person name="Nantapong N."/>
        </authorList>
    </citation>
    <scope>NUCLEOTIDE SEQUENCE</scope>
    <source>
        <strain evidence="3">TA4-1</strain>
    </source>
</reference>
<feature type="domain" description="Plastocyanin-like" evidence="2">
    <location>
        <begin position="5"/>
        <end position="38"/>
    </location>
</feature>
<dbReference type="Proteomes" id="UP001333996">
    <property type="component" value="Unassembled WGS sequence"/>
</dbReference>
<comment type="caution">
    <text evidence="3">The sequence shown here is derived from an EMBL/GenBank/DDBJ whole genome shotgun (WGS) entry which is preliminary data.</text>
</comment>
<accession>A0ABU7FWU2</accession>
<dbReference type="RefSeq" id="WP_329512627.1">
    <property type="nucleotide sequence ID" value="NZ_BAAAYZ010000113.1"/>
</dbReference>
<organism evidence="3 4">
    <name type="scientific">Streptomyces chiangmaiensis</name>
    <dbReference type="NCBI Taxonomy" id="766497"/>
    <lineage>
        <taxon>Bacteria</taxon>
        <taxon>Bacillati</taxon>
        <taxon>Actinomycetota</taxon>
        <taxon>Actinomycetes</taxon>
        <taxon>Kitasatosporales</taxon>
        <taxon>Streptomycetaceae</taxon>
        <taxon>Streptomyces</taxon>
    </lineage>
</organism>
<gene>
    <name evidence="3" type="ORF">VXC91_42045</name>
</gene>
<evidence type="ECO:0000259" key="2">
    <source>
        <dbReference type="Pfam" id="PF07731"/>
    </source>
</evidence>
<keyword evidence="4" id="KW-1185">Reference proteome</keyword>
<evidence type="ECO:0000313" key="4">
    <source>
        <dbReference type="Proteomes" id="UP001333996"/>
    </source>
</evidence>
<evidence type="ECO:0000313" key="3">
    <source>
        <dbReference type="EMBL" id="MED7828278.1"/>
    </source>
</evidence>